<sequence>SLLYSLPSLLSSTLSLLYSLPSLLSSTLSLPSPLSLPSLLSLLYSLPSLSSTLSTLLYSPLLSPLLSLSNLLPLSPLSPLSTLFSLYSTLLSPLSPLCRPAKSLNILHHLLKKITGLSEGHYLIGHKAGEPFVTIFKAAEGRRIVREAYDLQQTHSSVPPPSSLGPVPWVPLDHTLVLPFHQKHSRPPCTFPPPDLQHGHKARKGGAGEPGKPGPSKGKAGPANPNPASSQGAKKKKNKGKRTQRRDKWMKRQIQRSIQQNSP</sequence>
<feature type="domain" description="Little elongation complex subunit 2 C-terminal" evidence="2">
    <location>
        <begin position="99"/>
        <end position="193"/>
    </location>
</feature>
<reference evidence="4" key="1">
    <citation type="submission" date="2018-06" db="EMBL/GenBank/DDBJ databases">
        <title>Genome assembly of Danube salmon.</title>
        <authorList>
            <person name="Macqueen D.J."/>
            <person name="Gundappa M.K."/>
        </authorList>
    </citation>
    <scope>NUCLEOTIDE SEQUENCE [LARGE SCALE GENOMIC DNA]</scope>
</reference>
<proteinExistence type="predicted"/>
<reference evidence="3" key="2">
    <citation type="submission" date="2025-08" db="UniProtKB">
        <authorList>
            <consortium name="Ensembl"/>
        </authorList>
    </citation>
    <scope>IDENTIFICATION</scope>
</reference>
<feature type="region of interest" description="Disordered" evidence="1">
    <location>
        <begin position="183"/>
        <end position="263"/>
    </location>
</feature>
<keyword evidence="4" id="KW-1185">Reference proteome</keyword>
<dbReference type="Pfam" id="PF10505">
    <property type="entry name" value="NARG2_C"/>
    <property type="match status" value="1"/>
</dbReference>
<evidence type="ECO:0000313" key="4">
    <source>
        <dbReference type="Proteomes" id="UP000314982"/>
    </source>
</evidence>
<dbReference type="STRING" id="62062.ENSHHUP00000007245"/>
<dbReference type="GeneTree" id="ENSGT00390000006883"/>
<dbReference type="PANTHER" id="PTHR14633:SF3">
    <property type="entry name" value="LITTLE ELONGATION COMPLEX SUBUNIT 2"/>
    <property type="match status" value="1"/>
</dbReference>
<dbReference type="GO" id="GO:0008023">
    <property type="term" value="C:transcription elongation factor complex"/>
    <property type="evidence" value="ECO:0007669"/>
    <property type="project" value="InterPro"/>
</dbReference>
<dbReference type="GO" id="GO:0045945">
    <property type="term" value="P:positive regulation of transcription by RNA polymerase III"/>
    <property type="evidence" value="ECO:0007669"/>
    <property type="project" value="TreeGrafter"/>
</dbReference>
<name>A0A4W5K9N5_9TELE</name>
<evidence type="ECO:0000313" key="3">
    <source>
        <dbReference type="Ensembl" id="ENSHHUP00000007245.1"/>
    </source>
</evidence>
<accession>A0A4W5K9N5</accession>
<dbReference type="GO" id="GO:0042796">
    <property type="term" value="P:snRNA transcription by RNA polymerase III"/>
    <property type="evidence" value="ECO:0007669"/>
    <property type="project" value="TreeGrafter"/>
</dbReference>
<dbReference type="InterPro" id="IPR019535">
    <property type="entry name" value="ICE2_C"/>
</dbReference>
<evidence type="ECO:0000256" key="1">
    <source>
        <dbReference type="SAM" id="MobiDB-lite"/>
    </source>
</evidence>
<dbReference type="AlphaFoldDB" id="A0A4W5K9N5"/>
<dbReference type="GO" id="GO:0042795">
    <property type="term" value="P:snRNA transcription by RNA polymerase II"/>
    <property type="evidence" value="ECO:0007669"/>
    <property type="project" value="TreeGrafter"/>
</dbReference>
<dbReference type="Ensembl" id="ENSHHUT00000007465.1">
    <property type="protein sequence ID" value="ENSHHUP00000007245.1"/>
    <property type="gene ID" value="ENSHHUG00000004475.1"/>
</dbReference>
<evidence type="ECO:0000259" key="2">
    <source>
        <dbReference type="Pfam" id="PF10505"/>
    </source>
</evidence>
<organism evidence="3 4">
    <name type="scientific">Hucho hucho</name>
    <name type="common">huchen</name>
    <dbReference type="NCBI Taxonomy" id="62062"/>
    <lineage>
        <taxon>Eukaryota</taxon>
        <taxon>Metazoa</taxon>
        <taxon>Chordata</taxon>
        <taxon>Craniata</taxon>
        <taxon>Vertebrata</taxon>
        <taxon>Euteleostomi</taxon>
        <taxon>Actinopterygii</taxon>
        <taxon>Neopterygii</taxon>
        <taxon>Teleostei</taxon>
        <taxon>Protacanthopterygii</taxon>
        <taxon>Salmoniformes</taxon>
        <taxon>Salmonidae</taxon>
        <taxon>Salmoninae</taxon>
        <taxon>Hucho</taxon>
    </lineage>
</organism>
<protein>
    <recommendedName>
        <fullName evidence="2">Little elongation complex subunit 2 C-terminal domain-containing protein</fullName>
    </recommendedName>
</protein>
<reference evidence="3" key="3">
    <citation type="submission" date="2025-09" db="UniProtKB">
        <authorList>
            <consortium name="Ensembl"/>
        </authorList>
    </citation>
    <scope>IDENTIFICATION</scope>
</reference>
<feature type="compositionally biased region" description="Low complexity" evidence="1">
    <location>
        <begin position="214"/>
        <end position="223"/>
    </location>
</feature>
<dbReference type="Proteomes" id="UP000314982">
    <property type="component" value="Unassembled WGS sequence"/>
</dbReference>
<feature type="compositionally biased region" description="Basic residues" evidence="1">
    <location>
        <begin position="233"/>
        <end position="254"/>
    </location>
</feature>
<dbReference type="PANTHER" id="PTHR14633">
    <property type="entry name" value="LITTLE ELONGATION COMPLEX SUBUNIT 2"/>
    <property type="match status" value="1"/>
</dbReference>